<dbReference type="Proteomes" id="UP000887458">
    <property type="component" value="Unassembled WGS sequence"/>
</dbReference>
<name>A0ABQ8IZC7_DERPT</name>
<dbReference type="PANTHER" id="PTHR11567">
    <property type="entry name" value="ACID PHOSPHATASE-RELATED"/>
    <property type="match status" value="1"/>
</dbReference>
<reference evidence="2 3" key="1">
    <citation type="journal article" date="2018" name="J. Allergy Clin. Immunol.">
        <title>High-quality assembly of Dermatophagoides pteronyssinus genome and transcriptome reveals a wide range of novel allergens.</title>
        <authorList>
            <person name="Liu X.Y."/>
            <person name="Yang K.Y."/>
            <person name="Wang M.Q."/>
            <person name="Kwok J.S."/>
            <person name="Zeng X."/>
            <person name="Yang Z."/>
            <person name="Xiao X.J."/>
            <person name="Lau C.P."/>
            <person name="Li Y."/>
            <person name="Huang Z.M."/>
            <person name="Ba J.G."/>
            <person name="Yim A.K."/>
            <person name="Ouyang C.Y."/>
            <person name="Ngai S.M."/>
            <person name="Chan T.F."/>
            <person name="Leung E.L."/>
            <person name="Liu L."/>
            <person name="Liu Z.G."/>
            <person name="Tsui S.K."/>
        </authorList>
    </citation>
    <scope>NUCLEOTIDE SEQUENCE [LARGE SCALE GENOMIC DNA]</scope>
    <source>
        <strain evidence="2">Derp</strain>
    </source>
</reference>
<protein>
    <recommendedName>
        <fullName evidence="4">Protein FRA10AC1 homolog</fullName>
    </recommendedName>
</protein>
<evidence type="ECO:0000256" key="1">
    <source>
        <dbReference type="SAM" id="MobiDB-lite"/>
    </source>
</evidence>
<evidence type="ECO:0008006" key="4">
    <source>
        <dbReference type="Google" id="ProtNLM"/>
    </source>
</evidence>
<comment type="caution">
    <text evidence="2">The sequence shown here is derived from an EMBL/GenBank/DDBJ whole genome shotgun (WGS) entry which is preliminary data.</text>
</comment>
<gene>
    <name evidence="2" type="ORF">DERP_000156</name>
</gene>
<dbReference type="EMBL" id="NJHN03000095">
    <property type="protein sequence ID" value="KAH9415666.1"/>
    <property type="molecule type" value="Genomic_DNA"/>
</dbReference>
<keyword evidence="3" id="KW-1185">Reference proteome</keyword>
<accession>A0ABQ8IZC7</accession>
<reference evidence="2 3" key="2">
    <citation type="journal article" date="2022" name="Mol. Biol. Evol.">
        <title>Comparative Genomics Reveals Insights into the Divergent Evolution of Astigmatic Mites and Household Pest Adaptations.</title>
        <authorList>
            <person name="Xiong Q."/>
            <person name="Wan A.T."/>
            <person name="Liu X."/>
            <person name="Fung C.S."/>
            <person name="Xiao X."/>
            <person name="Malainual N."/>
            <person name="Hou J."/>
            <person name="Wang L."/>
            <person name="Wang M."/>
            <person name="Yang K.Y."/>
            <person name="Cui Y."/>
            <person name="Leung E.L."/>
            <person name="Nong W."/>
            <person name="Shin S.K."/>
            <person name="Au S.W."/>
            <person name="Jeong K.Y."/>
            <person name="Chew F.T."/>
            <person name="Hui J.H."/>
            <person name="Leung T.F."/>
            <person name="Tungtrongchitr A."/>
            <person name="Zhong N."/>
            <person name="Liu Z."/>
            <person name="Tsui S.K."/>
        </authorList>
    </citation>
    <scope>NUCLEOTIDE SEQUENCE [LARGE SCALE GENOMIC DNA]</scope>
    <source>
        <strain evidence="2">Derp</strain>
    </source>
</reference>
<evidence type="ECO:0000313" key="2">
    <source>
        <dbReference type="EMBL" id="KAH9415666.1"/>
    </source>
</evidence>
<dbReference type="InterPro" id="IPR019129">
    <property type="entry name" value="Folate-sensitive_fs_Fra10Ac1"/>
</dbReference>
<dbReference type="PANTHER" id="PTHR11567:SF25">
    <property type="entry name" value="PROTEIN FRA10AC1"/>
    <property type="match status" value="1"/>
</dbReference>
<organism evidence="2 3">
    <name type="scientific">Dermatophagoides pteronyssinus</name>
    <name type="common">European house dust mite</name>
    <dbReference type="NCBI Taxonomy" id="6956"/>
    <lineage>
        <taxon>Eukaryota</taxon>
        <taxon>Metazoa</taxon>
        <taxon>Ecdysozoa</taxon>
        <taxon>Arthropoda</taxon>
        <taxon>Chelicerata</taxon>
        <taxon>Arachnida</taxon>
        <taxon>Acari</taxon>
        <taxon>Acariformes</taxon>
        <taxon>Sarcoptiformes</taxon>
        <taxon>Astigmata</taxon>
        <taxon>Psoroptidia</taxon>
        <taxon>Analgoidea</taxon>
        <taxon>Pyroglyphidae</taxon>
        <taxon>Dermatophagoidinae</taxon>
        <taxon>Dermatophagoides</taxon>
    </lineage>
</organism>
<feature type="compositionally biased region" description="Acidic residues" evidence="1">
    <location>
        <begin position="276"/>
        <end position="286"/>
    </location>
</feature>
<proteinExistence type="predicted"/>
<feature type="region of interest" description="Disordered" evidence="1">
    <location>
        <begin position="183"/>
        <end position="210"/>
    </location>
</feature>
<dbReference type="InterPro" id="IPR050645">
    <property type="entry name" value="Histidine_acid_phosphatase"/>
</dbReference>
<sequence length="286" mass="34121">MLKTNTSTTIMIDEFSKDEKPCRRNFHSLDQYTQHKLLINYYKLTHPGSCHQVFQRDHSQDKGDIQVLIENHRFIWPEEDLQSNQLTWGQRVAKKYYDRLFKEYCIIDLSLYKQNKFGMRWRTEPEVIEGKGQFICGNKVCSIRSNLTSWEVLFGYVENGEKHSALIKVKLCFDCSTKLNYHRQHKKAKKNQKDARKLKNKKSNHQQQKVEVKEEILTSDDEAGLFKNSESLLQNDHNDNDDETYEQLIDKIWRKPIKLEQESDDDQEEGKKLENDLDNYLDEFFQ</sequence>
<evidence type="ECO:0000313" key="3">
    <source>
        <dbReference type="Proteomes" id="UP000887458"/>
    </source>
</evidence>
<feature type="region of interest" description="Disordered" evidence="1">
    <location>
        <begin position="259"/>
        <end position="286"/>
    </location>
</feature>
<dbReference type="Pfam" id="PF09725">
    <property type="entry name" value="Fra10Ac1"/>
    <property type="match status" value="1"/>
</dbReference>